<sequence length="63" mass="7897">MEDKGSNLRFYSRTVKILFLNTLDKEKFIRMYRQRLKFLEEYKNQCYKKKIEGNLLWRLLTMN</sequence>
<dbReference type="Proteomes" id="UP001166402">
    <property type="component" value="Unassembled WGS sequence"/>
</dbReference>
<organism evidence="1 2">
    <name type="scientific">Thermoanaerobacterium butyriciformans</name>
    <dbReference type="NCBI Taxonomy" id="1702242"/>
    <lineage>
        <taxon>Bacteria</taxon>
        <taxon>Bacillati</taxon>
        <taxon>Bacillota</taxon>
        <taxon>Clostridia</taxon>
        <taxon>Thermoanaerobacterales</taxon>
        <taxon>Thermoanaerobacteraceae</taxon>
        <taxon>Thermoanaerobacterium</taxon>
    </lineage>
</organism>
<reference evidence="1" key="1">
    <citation type="submission" date="2021-03" db="EMBL/GenBank/DDBJ databases">
        <title>Genomic Encyclopedia of Type Strains, Phase IV (KMG-IV): sequencing the most valuable type-strain genomes for metagenomic binning, comparative biology and taxonomic classification.</title>
        <authorList>
            <person name="Goeker M."/>
        </authorList>
    </citation>
    <scope>NUCLEOTIDE SEQUENCE</scope>
    <source>
        <strain evidence="1">DSM 101588</strain>
    </source>
</reference>
<protein>
    <submittedName>
        <fullName evidence="1">Uncharacterized protein</fullName>
    </submittedName>
</protein>
<comment type="caution">
    <text evidence="1">The sequence shown here is derived from an EMBL/GenBank/DDBJ whole genome shotgun (WGS) entry which is preliminary data.</text>
</comment>
<keyword evidence="2" id="KW-1185">Reference proteome</keyword>
<proteinExistence type="predicted"/>
<evidence type="ECO:0000313" key="1">
    <source>
        <dbReference type="EMBL" id="MBP2072841.1"/>
    </source>
</evidence>
<gene>
    <name evidence="1" type="ORF">J2Z80_002385</name>
</gene>
<dbReference type="EMBL" id="JAGGLT010000029">
    <property type="protein sequence ID" value="MBP2072841.1"/>
    <property type="molecule type" value="Genomic_DNA"/>
</dbReference>
<name>A0ABS4NGN3_9THEO</name>
<evidence type="ECO:0000313" key="2">
    <source>
        <dbReference type="Proteomes" id="UP001166402"/>
    </source>
</evidence>
<accession>A0ABS4NGN3</accession>